<evidence type="ECO:0000313" key="12">
    <source>
        <dbReference type="Proteomes" id="UP000030481"/>
    </source>
</evidence>
<feature type="binding site" evidence="5 7">
    <location>
        <position position="16"/>
    </location>
    <ligand>
        <name>Zn(2+)</name>
        <dbReference type="ChEBI" id="CHEBI:29105"/>
    </ligand>
</feature>
<dbReference type="GO" id="GO:0008270">
    <property type="term" value="F:zinc ion binding"/>
    <property type="evidence" value="ECO:0007669"/>
    <property type="project" value="UniProtKB-UniRule"/>
</dbReference>
<dbReference type="GO" id="GO:0005829">
    <property type="term" value="C:cytosol"/>
    <property type="evidence" value="ECO:0007669"/>
    <property type="project" value="TreeGrafter"/>
</dbReference>
<dbReference type="InterPro" id="IPR016708">
    <property type="entry name" value="Aspartoacylase"/>
</dbReference>
<dbReference type="SUPFAM" id="SSF53187">
    <property type="entry name" value="Zn-dependent exopeptidases"/>
    <property type="match status" value="1"/>
</dbReference>
<dbReference type="RefSeq" id="WP_032517342.1">
    <property type="nucleotide sequence ID" value="NZ_JNAR01000006.1"/>
</dbReference>
<evidence type="ECO:0000256" key="5">
    <source>
        <dbReference type="HAMAP-Rule" id="MF_00704"/>
    </source>
</evidence>
<feature type="binding site" evidence="5">
    <location>
        <position position="55"/>
    </location>
    <ligand>
        <name>substrate</name>
    </ligand>
</feature>
<dbReference type="InterPro" id="IPR007036">
    <property type="entry name" value="Aste_AspA_hybrid_dom"/>
</dbReference>
<gene>
    <name evidence="11" type="ORF">EV01_0475</name>
</gene>
<evidence type="ECO:0000256" key="3">
    <source>
        <dbReference type="ARBA" id="ARBA00022801"/>
    </source>
</evidence>
<evidence type="ECO:0000256" key="1">
    <source>
        <dbReference type="ARBA" id="ARBA00006173"/>
    </source>
</evidence>
<comment type="cofactor">
    <cofactor evidence="5 7">
        <name>Zn(2+)</name>
        <dbReference type="ChEBI" id="CHEBI:29105"/>
    </cofactor>
    <text evidence="5 7">Binds 1 zinc ion per subunit.</text>
</comment>
<dbReference type="PANTHER" id="PTHR15162:SF7">
    <property type="entry name" value="SUCCINYLGLUTAMATE DESUCCINYLASE"/>
    <property type="match status" value="1"/>
</dbReference>
<feature type="domain" description="AstE/AspA barrel-sandwich hybrid" evidence="9">
    <location>
        <begin position="205"/>
        <end position="286"/>
    </location>
</feature>
<dbReference type="NCBIfam" id="NF002601">
    <property type="entry name" value="PRK02259.1"/>
    <property type="match status" value="1"/>
</dbReference>
<dbReference type="HAMAP" id="MF_00704">
    <property type="entry name" value="Aspartoacylase"/>
    <property type="match status" value="1"/>
</dbReference>
<proteinExistence type="inferred from homology"/>
<evidence type="ECO:0000313" key="11">
    <source>
        <dbReference type="EMBL" id="KGG10068.1"/>
    </source>
</evidence>
<dbReference type="EC" id="3.5.1.15" evidence="5"/>
<feature type="binding site" evidence="5 7">
    <location>
        <position position="13"/>
    </location>
    <ligand>
        <name>Zn(2+)</name>
        <dbReference type="ChEBI" id="CHEBI:29105"/>
    </ligand>
</feature>
<evidence type="ECO:0000256" key="8">
    <source>
        <dbReference type="SAM" id="Coils"/>
    </source>
</evidence>
<dbReference type="Gene3D" id="3.40.630.10">
    <property type="entry name" value="Zn peptidases"/>
    <property type="match status" value="1"/>
</dbReference>
<comment type="catalytic activity">
    <reaction evidence="5">
        <text>an N-acyl-L-aspartate + H2O = a carboxylate + L-aspartate</text>
        <dbReference type="Rhea" id="RHEA:10872"/>
        <dbReference type="ChEBI" id="CHEBI:15377"/>
        <dbReference type="ChEBI" id="CHEBI:29067"/>
        <dbReference type="ChEBI" id="CHEBI:29991"/>
        <dbReference type="ChEBI" id="CHEBI:58497"/>
        <dbReference type="EC" id="3.5.1.15"/>
    </reaction>
</comment>
<evidence type="ECO:0000259" key="9">
    <source>
        <dbReference type="Pfam" id="PF04952"/>
    </source>
</evidence>
<evidence type="ECO:0000256" key="4">
    <source>
        <dbReference type="ARBA" id="ARBA00022833"/>
    </source>
</evidence>
<dbReference type="GO" id="GO:0019807">
    <property type="term" value="F:aspartoacylase activity"/>
    <property type="evidence" value="ECO:0007669"/>
    <property type="project" value="UniProtKB-UniRule"/>
</dbReference>
<dbReference type="Gene3D" id="2.20.25.160">
    <property type="match status" value="1"/>
</dbReference>
<dbReference type="Pfam" id="PF04952">
    <property type="entry name" value="AstE_AspA_hybrid"/>
    <property type="match status" value="1"/>
</dbReference>
<evidence type="ECO:0000256" key="2">
    <source>
        <dbReference type="ARBA" id="ARBA00022723"/>
    </source>
</evidence>
<feature type="binding site" evidence="5">
    <location>
        <begin position="62"/>
        <end position="63"/>
    </location>
    <ligand>
        <name>substrate</name>
    </ligand>
</feature>
<dbReference type="Pfam" id="PF24827">
    <property type="entry name" value="AstE_AspA_cat"/>
    <property type="match status" value="1"/>
</dbReference>
<dbReference type="Proteomes" id="UP000030481">
    <property type="component" value="Unassembled WGS sequence"/>
</dbReference>
<reference evidence="12" key="1">
    <citation type="journal article" date="2014" name="Sci. Data">
        <title>Genomes of diverse isolates of the marine cyanobacterium Prochlorococcus.</title>
        <authorList>
            <person name="Biller S."/>
            <person name="Berube P."/>
            <person name="Thompson J."/>
            <person name="Kelly L."/>
            <person name="Roggensack S."/>
            <person name="Awad L."/>
            <person name="Roache-Johnson K."/>
            <person name="Ding H."/>
            <person name="Giovannoni S.J."/>
            <person name="Moore L.R."/>
            <person name="Chisholm S.W."/>
        </authorList>
    </citation>
    <scope>NUCLEOTIDE SEQUENCE [LARGE SCALE GENOMIC DNA]</scope>
</reference>
<keyword evidence="4 5" id="KW-0862">Zinc</keyword>
<dbReference type="PIRSF" id="PIRSF018001">
    <property type="entry name" value="Aspartoacylase"/>
    <property type="match status" value="1"/>
</dbReference>
<evidence type="ECO:0000256" key="7">
    <source>
        <dbReference type="PIRSR" id="PIRSR018001-3"/>
    </source>
</evidence>
<evidence type="ECO:0000256" key="6">
    <source>
        <dbReference type="PIRSR" id="PIRSR018001-1"/>
    </source>
</evidence>
<dbReference type="GO" id="GO:0016788">
    <property type="term" value="F:hydrolase activity, acting on ester bonds"/>
    <property type="evidence" value="ECO:0007669"/>
    <property type="project" value="InterPro"/>
</dbReference>
<dbReference type="PANTHER" id="PTHR15162">
    <property type="entry name" value="ASPARTOACYLASE"/>
    <property type="match status" value="1"/>
</dbReference>
<protein>
    <recommendedName>
        <fullName evidence="5">Probable aspartoacylase</fullName>
        <ecNumber evidence="5">3.5.1.15</ecNumber>
    </recommendedName>
</protein>
<keyword evidence="8" id="KW-0175">Coiled coil</keyword>
<dbReference type="EMBL" id="JNAR01000006">
    <property type="protein sequence ID" value="KGG10068.1"/>
    <property type="molecule type" value="Genomic_DNA"/>
</dbReference>
<comment type="caution">
    <text evidence="11">The sequence shown here is derived from an EMBL/GenBank/DDBJ whole genome shotgun (WGS) entry which is preliminary data.</text>
</comment>
<name>A0A0A2B7P9_PROMR</name>
<feature type="binding site" evidence="5">
    <location>
        <position position="274"/>
    </location>
    <ligand>
        <name>substrate</name>
    </ligand>
</feature>
<feature type="binding site" evidence="5 7">
    <location>
        <position position="106"/>
    </location>
    <ligand>
        <name>Zn(2+)</name>
        <dbReference type="ChEBI" id="CHEBI:29105"/>
    </ligand>
</feature>
<organism evidence="11 12">
    <name type="scientific">Prochlorococcus marinus str. MIT 9401</name>
    <dbReference type="NCBI Taxonomy" id="167551"/>
    <lineage>
        <taxon>Bacteria</taxon>
        <taxon>Bacillati</taxon>
        <taxon>Cyanobacteriota</taxon>
        <taxon>Cyanophyceae</taxon>
        <taxon>Synechococcales</taxon>
        <taxon>Prochlorococcaceae</taxon>
        <taxon>Prochlorococcus</taxon>
    </lineage>
</organism>
<keyword evidence="3 5" id="KW-0378">Hydrolase</keyword>
<dbReference type="InterPro" id="IPR055438">
    <property type="entry name" value="AstE_AspA_cat"/>
</dbReference>
<dbReference type="AlphaFoldDB" id="A0A0A2B7P9"/>
<feature type="binding site" evidence="5">
    <location>
        <position position="164"/>
    </location>
    <ligand>
        <name>substrate</name>
    </ligand>
</feature>
<evidence type="ECO:0000259" key="10">
    <source>
        <dbReference type="Pfam" id="PF24827"/>
    </source>
</evidence>
<feature type="active site" description="Proton donor/acceptor" evidence="6">
    <location>
        <position position="164"/>
    </location>
</feature>
<feature type="domain" description="Succinylglutamate desuccinylase/Aspartoacylase catalytic" evidence="10">
    <location>
        <begin position="4"/>
        <end position="191"/>
    </location>
</feature>
<dbReference type="InterPro" id="IPR050178">
    <property type="entry name" value="AspA/AstE_fam"/>
</dbReference>
<sequence>MTVQRILIVSGTHGNEINPVWAVKQFINSKENSLNNDIEYEYIIGNPAAYEKGCRYIDVDLNRSFKESENFDQYKNSFYETNRANFLVDEFGIDGSKPCQIAIDLHTTTANMGTSIVMYGRRSKDFCLAALLQNKFGLPIYLHEKDKSQTGFLVEAWPCGLVIEIGAVAQNFYDQNIINRFSLIISSLREEIDKLKNKLIELPKELVVHVHQGSIDYPRDEKGDIDGIIHPERINQDWKMIKKGDPLFLDSQGIIHKYERDQLIWPVFIGEVAYKEKKIAMSYTKKEVVCSNKQWVQEFESF</sequence>
<keyword evidence="2 5" id="KW-0479">Metal-binding</keyword>
<comment type="similarity">
    <text evidence="1 5">Belongs to the AspA/AstE family. Aspartoacylase subfamily.</text>
</comment>
<feature type="coiled-coil region" evidence="8">
    <location>
        <begin position="178"/>
        <end position="205"/>
    </location>
</feature>
<accession>A0A0A2B7P9</accession>